<evidence type="ECO:0000313" key="3">
    <source>
        <dbReference type="Proteomes" id="UP000773462"/>
    </source>
</evidence>
<evidence type="ECO:0000313" key="2">
    <source>
        <dbReference type="EMBL" id="MBP2114814.1"/>
    </source>
</evidence>
<dbReference type="Pfam" id="PF08808">
    <property type="entry name" value="RES"/>
    <property type="match status" value="1"/>
</dbReference>
<comment type="caution">
    <text evidence="2">The sequence shown here is derived from an EMBL/GenBank/DDBJ whole genome shotgun (WGS) entry which is preliminary data.</text>
</comment>
<organism evidence="2 3">
    <name type="scientific">Paenibacillus silagei</name>
    <dbReference type="NCBI Taxonomy" id="1670801"/>
    <lineage>
        <taxon>Bacteria</taxon>
        <taxon>Bacillati</taxon>
        <taxon>Bacillota</taxon>
        <taxon>Bacilli</taxon>
        <taxon>Bacillales</taxon>
        <taxon>Paenibacillaceae</taxon>
        <taxon>Paenibacillus</taxon>
    </lineage>
</organism>
<dbReference type="RefSeq" id="WP_209877556.1">
    <property type="nucleotide sequence ID" value="NZ_JAGGLV010000020.1"/>
</dbReference>
<proteinExistence type="predicted"/>
<sequence length="330" mass="38534">MKDKLEYFHLVFAEEFDSIFSAEIICCEKCVVEFMKCWPGVYLNDRDFHSYSIQISSLYFMMRFCDFITEDEFKKFSSDLVCPRCDQKLDGVIYPYNMPFNVPYGFEQLIEEITNIAYETPFLLLAHPFANEVFQEISYISQTVEARVLPDIVYRARIFNNAINYTVTDFFASPKEKIVEGRYNHAGQQVLYLSQEPETCFHELRSPKEGVIIAGLRINKPIKVLDLTMQTHDSDIIKIIRWSSLMNSPNGGDGWHKPHYVFTRFISDCAKSLGFNAIKYPSVRFNEGVNLALISYSENFKKIQFDEMFFFNASDTKLEELKKILSRDIL</sequence>
<protein>
    <submittedName>
        <fullName evidence="2">RES domain-containing protein</fullName>
    </submittedName>
</protein>
<feature type="domain" description="RES" evidence="1">
    <location>
        <begin position="154"/>
        <end position="295"/>
    </location>
</feature>
<name>A0ABS4NXM3_9BACL</name>
<dbReference type="Proteomes" id="UP000773462">
    <property type="component" value="Unassembled WGS sequence"/>
</dbReference>
<accession>A0ABS4NXM3</accession>
<dbReference type="InterPro" id="IPR014914">
    <property type="entry name" value="RES_dom"/>
</dbReference>
<gene>
    <name evidence="2" type="ORF">J2Z70_004998</name>
</gene>
<reference evidence="2 3" key="1">
    <citation type="submission" date="2021-03" db="EMBL/GenBank/DDBJ databases">
        <title>Genomic Encyclopedia of Type Strains, Phase IV (KMG-IV): sequencing the most valuable type-strain genomes for metagenomic binning, comparative biology and taxonomic classification.</title>
        <authorList>
            <person name="Goeker M."/>
        </authorList>
    </citation>
    <scope>NUCLEOTIDE SEQUENCE [LARGE SCALE GENOMIC DNA]</scope>
    <source>
        <strain evidence="2 3">DSM 101953</strain>
    </source>
</reference>
<evidence type="ECO:0000259" key="1">
    <source>
        <dbReference type="Pfam" id="PF08808"/>
    </source>
</evidence>
<keyword evidence="3" id="KW-1185">Reference proteome</keyword>
<dbReference type="EMBL" id="JAGGLV010000020">
    <property type="protein sequence ID" value="MBP2114814.1"/>
    <property type="molecule type" value="Genomic_DNA"/>
</dbReference>